<keyword evidence="9 13" id="KW-1133">Transmembrane helix</keyword>
<comment type="subcellular location">
    <subcellularLocation>
        <location evidence="1">Membrane</location>
        <topology evidence="1">Single-pass type I membrane protein</topology>
    </subcellularLocation>
</comment>
<dbReference type="GO" id="GO:0038023">
    <property type="term" value="F:signaling receptor activity"/>
    <property type="evidence" value="ECO:0007669"/>
    <property type="project" value="TreeGrafter"/>
</dbReference>
<organism evidence="15 16">
    <name type="scientific">Cephus cinctus</name>
    <name type="common">Wheat stem sawfly</name>
    <dbReference type="NCBI Taxonomy" id="211228"/>
    <lineage>
        <taxon>Eukaryota</taxon>
        <taxon>Metazoa</taxon>
        <taxon>Ecdysozoa</taxon>
        <taxon>Arthropoda</taxon>
        <taxon>Hexapoda</taxon>
        <taxon>Insecta</taxon>
        <taxon>Pterygota</taxon>
        <taxon>Neoptera</taxon>
        <taxon>Endopterygota</taxon>
        <taxon>Hymenoptera</taxon>
        <taxon>Cephoidea</taxon>
        <taxon>Cephidae</taxon>
        <taxon>Cephus</taxon>
    </lineage>
</organism>
<dbReference type="KEGG" id="ccin:107263728"/>
<dbReference type="PANTHER" id="PTHR24365:SF530">
    <property type="entry name" value="MSTPROX-RELATED"/>
    <property type="match status" value="1"/>
</dbReference>
<protein>
    <submittedName>
        <fullName evidence="16">Toll-like receptor 13 isoform X1</fullName>
    </submittedName>
</protein>
<evidence type="ECO:0000313" key="16">
    <source>
        <dbReference type="RefSeq" id="XP_015586718.2"/>
    </source>
</evidence>
<dbReference type="SUPFAM" id="SSF52200">
    <property type="entry name" value="Toll/Interleukin receptor TIR domain"/>
    <property type="match status" value="1"/>
</dbReference>
<dbReference type="InterPro" id="IPR003591">
    <property type="entry name" value="Leu-rich_rpt_typical-subtyp"/>
</dbReference>
<dbReference type="GO" id="GO:0007165">
    <property type="term" value="P:signal transduction"/>
    <property type="evidence" value="ECO:0007669"/>
    <property type="project" value="InterPro"/>
</dbReference>
<evidence type="ECO:0000256" key="9">
    <source>
        <dbReference type="ARBA" id="ARBA00022989"/>
    </source>
</evidence>
<evidence type="ECO:0000259" key="14">
    <source>
        <dbReference type="PROSITE" id="PS50104"/>
    </source>
</evidence>
<reference evidence="16" key="1">
    <citation type="submission" date="2025-08" db="UniProtKB">
        <authorList>
            <consortium name="RefSeq"/>
        </authorList>
    </citation>
    <scope>IDENTIFICATION</scope>
</reference>
<dbReference type="GO" id="GO:0005886">
    <property type="term" value="C:plasma membrane"/>
    <property type="evidence" value="ECO:0007669"/>
    <property type="project" value="TreeGrafter"/>
</dbReference>
<evidence type="ECO:0000313" key="15">
    <source>
        <dbReference type="Proteomes" id="UP000694920"/>
    </source>
</evidence>
<dbReference type="Proteomes" id="UP000694920">
    <property type="component" value="Unplaced"/>
</dbReference>
<dbReference type="Pfam" id="PF13855">
    <property type="entry name" value="LRR_8"/>
    <property type="match status" value="1"/>
</dbReference>
<dbReference type="Gene3D" id="3.80.10.10">
    <property type="entry name" value="Ribonuclease Inhibitor"/>
    <property type="match status" value="3"/>
</dbReference>
<keyword evidence="12" id="KW-0325">Glycoprotein</keyword>
<dbReference type="InterPro" id="IPR032675">
    <property type="entry name" value="LRR_dom_sf"/>
</dbReference>
<evidence type="ECO:0000256" key="13">
    <source>
        <dbReference type="SAM" id="Phobius"/>
    </source>
</evidence>
<sequence>MLITKISLHTLLKYTILIVILPLYYAAVCSMKKCQRATNATELVIAFNDNGQIIIKESTDFDYDTDCIAHCAKNLTLQSIIVYSCRSFNGNTLTVIRHNVLFDLPSIINKNRIFIDFYDVKHKVSIHNLVLKDNIIQYLNEDTFENIDGLKNLIIKKNNVRLDKSRLYTWHYLFRKLENLTGLYVEENSSQFNNLLWRYHNDTNNVSALPNLRTLSFQGTYFDELTTETFKWLESSSVKTLNMKFTNISTVKAGAFKFFEKSLRNLDLSSAAISLKDLITLMESLQSSEETSNLTILSLANLNLKEVPYDVLKPVQYSLEALSLFGNNFNDNNENQNTNVEMKSALLGTKREITPESAKTTEETEVISSVFPDMPMLYELDLRKCNITHIQKEFFYNLGNLKKLHMSFNNILILPSNIFYVLNHLTVLDISYNRHCEFDNPYRDAMTLESESFAGLNSLKYLNLTESKIKWESSIFLSNLPSTLLKLSLCRSSLMYLTENIFDNLTQLMVLDISYNTALGPYITHRQFLNLKQLQELHMAGVGLRNISMVTSLTSLKTLNIRCNNIVNLENVFHAFTKLQYLDVSWNFLTSWDEIIFTNNINLKIVFLHSNSLNVITDAMLLDMKTLHYLSLGNNQLICNCNLKKLMEYVRLENDASFETRWESYSAINNNTTSLIVVDYHQPTTYLCFDTSSSEIIVFTNTSEFCTVQDMNKFFPALGYAVYTTLFLVIAILLVSGLIYWKWWYIRYYAVTIKNATVFGYINSNRTEDRIYVYDVFVSYSDENRNWVIQELLPNIEDSTSIKICLHERDFQVGVSILENIISGMDLSRMFLLVISDSFLKSQWCQFEMYLAQHRLLEMCRDCLILVLLEEIPKNMRPKILQYLMITKTYIVWPKNGNDNCAKKIFWQRLKKALCNTNFKLKQCSTA</sequence>
<comment type="similarity">
    <text evidence="2">Belongs to the Toll-like receptor family.</text>
</comment>
<keyword evidence="5 13" id="KW-0812">Transmembrane</keyword>
<evidence type="ECO:0000256" key="2">
    <source>
        <dbReference type="ARBA" id="ARBA00009634"/>
    </source>
</evidence>
<dbReference type="FunFam" id="3.40.50.10140:FF:000001">
    <property type="entry name" value="Toll-like receptor 2"/>
    <property type="match status" value="1"/>
</dbReference>
<evidence type="ECO:0000256" key="10">
    <source>
        <dbReference type="ARBA" id="ARBA00023136"/>
    </source>
</evidence>
<evidence type="ECO:0000256" key="3">
    <source>
        <dbReference type="ARBA" id="ARBA00022588"/>
    </source>
</evidence>
<keyword evidence="3" id="KW-0399">Innate immunity</keyword>
<dbReference type="RefSeq" id="XP_015586718.2">
    <property type="nucleotide sequence ID" value="XM_015731232.2"/>
</dbReference>
<dbReference type="InterPro" id="IPR000157">
    <property type="entry name" value="TIR_dom"/>
</dbReference>
<dbReference type="InterPro" id="IPR035897">
    <property type="entry name" value="Toll_tir_struct_dom_sf"/>
</dbReference>
<gene>
    <name evidence="16" type="primary">LOC107263728</name>
</gene>
<dbReference type="SMART" id="SM00255">
    <property type="entry name" value="TIR"/>
    <property type="match status" value="1"/>
</dbReference>
<dbReference type="PANTHER" id="PTHR24365">
    <property type="entry name" value="TOLL-LIKE RECEPTOR"/>
    <property type="match status" value="1"/>
</dbReference>
<keyword evidence="6" id="KW-0732">Signal</keyword>
<feature type="transmembrane region" description="Helical" evidence="13">
    <location>
        <begin position="720"/>
        <end position="741"/>
    </location>
</feature>
<keyword evidence="8" id="KW-0391">Immunity</keyword>
<dbReference type="Gene3D" id="3.40.50.10140">
    <property type="entry name" value="Toll/interleukin-1 receptor homology (TIR) domain"/>
    <property type="match status" value="1"/>
</dbReference>
<accession>A0AAJ7BJA6</accession>
<evidence type="ECO:0000256" key="4">
    <source>
        <dbReference type="ARBA" id="ARBA00022614"/>
    </source>
</evidence>
<evidence type="ECO:0000256" key="8">
    <source>
        <dbReference type="ARBA" id="ARBA00022859"/>
    </source>
</evidence>
<dbReference type="AlphaFoldDB" id="A0AAJ7BJA6"/>
<dbReference type="SUPFAM" id="SSF52047">
    <property type="entry name" value="RNI-like"/>
    <property type="match status" value="1"/>
</dbReference>
<evidence type="ECO:0000256" key="11">
    <source>
        <dbReference type="ARBA" id="ARBA00023170"/>
    </source>
</evidence>
<dbReference type="PROSITE" id="PS51450">
    <property type="entry name" value="LRR"/>
    <property type="match status" value="1"/>
</dbReference>
<evidence type="ECO:0000256" key="6">
    <source>
        <dbReference type="ARBA" id="ARBA00022729"/>
    </source>
</evidence>
<evidence type="ECO:0000256" key="5">
    <source>
        <dbReference type="ARBA" id="ARBA00022692"/>
    </source>
</evidence>
<keyword evidence="11" id="KW-0675">Receptor</keyword>
<keyword evidence="7" id="KW-0677">Repeat</keyword>
<keyword evidence="15" id="KW-1185">Reference proteome</keyword>
<evidence type="ECO:0000256" key="7">
    <source>
        <dbReference type="ARBA" id="ARBA00022737"/>
    </source>
</evidence>
<dbReference type="GO" id="GO:0045087">
    <property type="term" value="P:innate immune response"/>
    <property type="evidence" value="ECO:0007669"/>
    <property type="project" value="UniProtKB-KW"/>
</dbReference>
<dbReference type="Pfam" id="PF01582">
    <property type="entry name" value="TIR"/>
    <property type="match status" value="1"/>
</dbReference>
<dbReference type="GeneID" id="107263728"/>
<evidence type="ECO:0000256" key="12">
    <source>
        <dbReference type="ARBA" id="ARBA00023180"/>
    </source>
</evidence>
<proteinExistence type="inferred from homology"/>
<feature type="transmembrane region" description="Helical" evidence="13">
    <location>
        <begin position="12"/>
        <end position="28"/>
    </location>
</feature>
<dbReference type="InterPro" id="IPR001611">
    <property type="entry name" value="Leu-rich_rpt"/>
</dbReference>
<name>A0AAJ7BJA6_CEPCN</name>
<dbReference type="SUPFAM" id="SSF52058">
    <property type="entry name" value="L domain-like"/>
    <property type="match status" value="1"/>
</dbReference>
<keyword evidence="4" id="KW-0433">Leucine-rich repeat</keyword>
<keyword evidence="10 13" id="KW-0472">Membrane</keyword>
<dbReference type="SMART" id="SM00369">
    <property type="entry name" value="LRR_TYP"/>
    <property type="match status" value="5"/>
</dbReference>
<dbReference type="PROSITE" id="PS50104">
    <property type="entry name" value="TIR"/>
    <property type="match status" value="1"/>
</dbReference>
<evidence type="ECO:0000256" key="1">
    <source>
        <dbReference type="ARBA" id="ARBA00004479"/>
    </source>
</evidence>
<feature type="domain" description="TIR" evidence="14">
    <location>
        <begin position="772"/>
        <end position="914"/>
    </location>
</feature>